<keyword evidence="2" id="KW-0805">Transcription regulation</keyword>
<dbReference type="GO" id="GO:0003677">
    <property type="term" value="F:DNA binding"/>
    <property type="evidence" value="ECO:0007669"/>
    <property type="project" value="UniProtKB-KW"/>
</dbReference>
<evidence type="ECO:0000313" key="6">
    <source>
        <dbReference type="Proteomes" id="UP000236311"/>
    </source>
</evidence>
<dbReference type="Gene3D" id="1.10.10.10">
    <property type="entry name" value="Winged helix-like DNA-binding domain superfamily/Winged helix DNA-binding domain"/>
    <property type="match status" value="1"/>
</dbReference>
<comment type="similarity">
    <text evidence="1">Belongs to the BlaI transcriptional regulatory family.</text>
</comment>
<proteinExistence type="inferred from homology"/>
<reference evidence="5 6" key="1">
    <citation type="submission" date="2018-01" db="EMBL/GenBank/DDBJ databases">
        <authorList>
            <person name="Gaut B.S."/>
            <person name="Morton B.R."/>
            <person name="Clegg M.T."/>
            <person name="Duvall M.R."/>
        </authorList>
    </citation>
    <scope>NUCLEOTIDE SEQUENCE [LARGE SCALE GENOMIC DNA]</scope>
    <source>
        <strain evidence="5">GP69</strain>
    </source>
</reference>
<dbReference type="GO" id="GO:0045892">
    <property type="term" value="P:negative regulation of DNA-templated transcription"/>
    <property type="evidence" value="ECO:0007669"/>
    <property type="project" value="InterPro"/>
</dbReference>
<dbReference type="Pfam" id="PF03965">
    <property type="entry name" value="Penicillinase_R"/>
    <property type="match status" value="1"/>
</dbReference>
<dbReference type="InterPro" id="IPR036390">
    <property type="entry name" value="WH_DNA-bd_sf"/>
</dbReference>
<evidence type="ECO:0000313" key="5">
    <source>
        <dbReference type="EMBL" id="SOY27840.1"/>
    </source>
</evidence>
<evidence type="ECO:0000256" key="1">
    <source>
        <dbReference type="ARBA" id="ARBA00011046"/>
    </source>
</evidence>
<dbReference type="SUPFAM" id="SSF46785">
    <property type="entry name" value="Winged helix' DNA-binding domain"/>
    <property type="match status" value="1"/>
</dbReference>
<organism evidence="5 6">
    <name type="scientific">Acetatifactor muris</name>
    <dbReference type="NCBI Taxonomy" id="879566"/>
    <lineage>
        <taxon>Bacteria</taxon>
        <taxon>Bacillati</taxon>
        <taxon>Bacillota</taxon>
        <taxon>Clostridia</taxon>
        <taxon>Lachnospirales</taxon>
        <taxon>Lachnospiraceae</taxon>
        <taxon>Acetatifactor</taxon>
    </lineage>
</organism>
<dbReference type="EMBL" id="OFSM01000002">
    <property type="protein sequence ID" value="SOY27840.1"/>
    <property type="molecule type" value="Genomic_DNA"/>
</dbReference>
<protein>
    <submittedName>
        <fullName evidence="5">Methicillin resistance regulatory protein MecI</fullName>
    </submittedName>
</protein>
<dbReference type="Proteomes" id="UP000236311">
    <property type="component" value="Unassembled WGS sequence"/>
</dbReference>
<name>A0A2K4ZBK7_9FIRM</name>
<sequence length="119" mass="13863">MEKTLFDSERKVMEVIWKEGEVTAKQISLTLRDTVGWNKNTTHTVIKKCIQKGFIERLEPNFVCRALLSKEQAVQDDTREFVNRVFDGSVPLLFSALLSQRTLSKKELEELKQMINEME</sequence>
<keyword evidence="6" id="KW-1185">Reference proteome</keyword>
<dbReference type="OrthoDB" id="9795583at2"/>
<dbReference type="AlphaFoldDB" id="A0A2K4ZBK7"/>
<evidence type="ECO:0000256" key="2">
    <source>
        <dbReference type="ARBA" id="ARBA00023015"/>
    </source>
</evidence>
<keyword evidence="3" id="KW-0238">DNA-binding</keyword>
<keyword evidence="4" id="KW-0804">Transcription</keyword>
<accession>A0A2K4ZBK7</accession>
<gene>
    <name evidence="5" type="primary">mecI_1</name>
    <name evidence="5" type="ORF">AMURIS_00545</name>
</gene>
<dbReference type="InterPro" id="IPR036388">
    <property type="entry name" value="WH-like_DNA-bd_sf"/>
</dbReference>
<evidence type="ECO:0000256" key="4">
    <source>
        <dbReference type="ARBA" id="ARBA00023163"/>
    </source>
</evidence>
<dbReference type="InterPro" id="IPR005650">
    <property type="entry name" value="BlaI_family"/>
</dbReference>
<dbReference type="PIRSF" id="PIRSF019455">
    <property type="entry name" value="CopR_AtkY"/>
    <property type="match status" value="1"/>
</dbReference>
<dbReference type="RefSeq" id="WP_103237938.1">
    <property type="nucleotide sequence ID" value="NZ_JANJZD010000002.1"/>
</dbReference>
<evidence type="ECO:0000256" key="3">
    <source>
        <dbReference type="ARBA" id="ARBA00023125"/>
    </source>
</evidence>
<dbReference type="Gene3D" id="1.10.4040.10">
    <property type="entry name" value="Penicillinase repressor domain"/>
    <property type="match status" value="1"/>
</dbReference>